<dbReference type="Proteomes" id="UP001449582">
    <property type="component" value="Unassembled WGS sequence"/>
</dbReference>
<evidence type="ECO:0000256" key="2">
    <source>
        <dbReference type="ARBA" id="ARBA00022980"/>
    </source>
</evidence>
<dbReference type="InterPro" id="IPR005823">
    <property type="entry name" value="Ribosomal_uL13_bac-type"/>
</dbReference>
<evidence type="ECO:0000313" key="8">
    <source>
        <dbReference type="Proteomes" id="UP001449582"/>
    </source>
</evidence>
<dbReference type="RefSeq" id="WP_353289920.1">
    <property type="nucleotide sequence ID" value="NZ_BAABQM010000003.1"/>
</dbReference>
<dbReference type="PIRSF" id="PIRSF002181">
    <property type="entry name" value="Ribosomal_L13"/>
    <property type="match status" value="1"/>
</dbReference>
<evidence type="ECO:0000256" key="3">
    <source>
        <dbReference type="ARBA" id="ARBA00023274"/>
    </source>
</evidence>
<comment type="similarity">
    <text evidence="1 4 5">Belongs to the universal ribosomal protein uL13 family.</text>
</comment>
<comment type="subunit">
    <text evidence="4">Part of the 50S ribosomal subunit.</text>
</comment>
<evidence type="ECO:0000256" key="4">
    <source>
        <dbReference type="HAMAP-Rule" id="MF_01366"/>
    </source>
</evidence>
<comment type="caution">
    <text evidence="7">The sequence shown here is derived from an EMBL/GenBank/DDBJ whole genome shotgun (WGS) entry which is preliminary data.</text>
</comment>
<keyword evidence="3 4" id="KW-0687">Ribonucleoprotein</keyword>
<dbReference type="PANTHER" id="PTHR11545">
    <property type="entry name" value="RIBOSOMAL PROTEIN L13"/>
    <property type="match status" value="1"/>
</dbReference>
<keyword evidence="2 4" id="KW-0689">Ribosomal protein</keyword>
<dbReference type="GO" id="GO:0005840">
    <property type="term" value="C:ribosome"/>
    <property type="evidence" value="ECO:0007669"/>
    <property type="project" value="UniProtKB-KW"/>
</dbReference>
<reference evidence="7" key="1">
    <citation type="submission" date="2024-02" db="EMBL/GenBank/DDBJ databases">
        <title>Draft genome sequence of new strains in genus Ureaplasma.</title>
        <authorList>
            <person name="Nakajima Y."/>
            <person name="Segawa T."/>
        </authorList>
    </citation>
    <scope>NUCLEOTIDE SEQUENCE [LARGE SCALE GENOMIC DNA]</scope>
    <source>
        <strain evidence="7">OM1</strain>
    </source>
</reference>
<accession>A0ABP9UBA9</accession>
<dbReference type="CDD" id="cd00392">
    <property type="entry name" value="Ribosomal_L13"/>
    <property type="match status" value="1"/>
</dbReference>
<evidence type="ECO:0000256" key="1">
    <source>
        <dbReference type="ARBA" id="ARBA00006227"/>
    </source>
</evidence>
<sequence>MQKSSMLKREAAIAARKWYVVDATDLVLGRLSVQVADILRGKNKPNFTPNVDGGDYVIVVNAKNIKLTGNKAQREIWYNNSHYIGGLRARTGKEMIENYSEELIRRSIKGMLPKNRLSRQILTKLFVYEGAEHKHQAQQPIALELKK</sequence>
<evidence type="ECO:0000256" key="5">
    <source>
        <dbReference type="RuleBase" id="RU003877"/>
    </source>
</evidence>
<protein>
    <recommendedName>
        <fullName evidence="4">Large ribosomal subunit protein uL13</fullName>
    </recommendedName>
</protein>
<dbReference type="PROSITE" id="PS00783">
    <property type="entry name" value="RIBOSOMAL_L13"/>
    <property type="match status" value="1"/>
</dbReference>
<dbReference type="SUPFAM" id="SSF52161">
    <property type="entry name" value="Ribosomal protein L13"/>
    <property type="match status" value="1"/>
</dbReference>
<dbReference type="PANTHER" id="PTHR11545:SF2">
    <property type="entry name" value="LARGE RIBOSOMAL SUBUNIT PROTEIN UL13M"/>
    <property type="match status" value="1"/>
</dbReference>
<dbReference type="InterPro" id="IPR036899">
    <property type="entry name" value="Ribosomal_uL13_sf"/>
</dbReference>
<evidence type="ECO:0000313" key="7">
    <source>
        <dbReference type="EMBL" id="GAA5414759.1"/>
    </source>
</evidence>
<dbReference type="HAMAP" id="MF_01366">
    <property type="entry name" value="Ribosomal_uL13"/>
    <property type="match status" value="1"/>
</dbReference>
<evidence type="ECO:0000256" key="6">
    <source>
        <dbReference type="RuleBase" id="RU003878"/>
    </source>
</evidence>
<dbReference type="Gene3D" id="3.90.1180.10">
    <property type="entry name" value="Ribosomal protein L13"/>
    <property type="match status" value="1"/>
</dbReference>
<keyword evidence="8" id="KW-1185">Reference proteome</keyword>
<name>A0ABP9UBA9_9BACT</name>
<dbReference type="NCBIfam" id="TIGR01066">
    <property type="entry name" value="rplM_bact"/>
    <property type="match status" value="1"/>
</dbReference>
<comment type="function">
    <text evidence="4 6">This protein is one of the early assembly proteins of the 50S ribosomal subunit, although it is not seen to bind rRNA by itself. It is important during the early stages of 50S assembly.</text>
</comment>
<proteinExistence type="inferred from homology"/>
<dbReference type="InterPro" id="IPR005822">
    <property type="entry name" value="Ribosomal_uL13"/>
</dbReference>
<dbReference type="EMBL" id="BAABQM010000003">
    <property type="protein sequence ID" value="GAA5414759.1"/>
    <property type="molecule type" value="Genomic_DNA"/>
</dbReference>
<gene>
    <name evidence="4 6 7" type="primary">rplM</name>
    <name evidence="7" type="ORF">UREOM_4700</name>
</gene>
<dbReference type="Pfam" id="PF00572">
    <property type="entry name" value="Ribosomal_L13"/>
    <property type="match status" value="1"/>
</dbReference>
<organism evidence="7 8">
    <name type="scientific">Ureaplasma ceti</name>
    <dbReference type="NCBI Taxonomy" id="3119530"/>
    <lineage>
        <taxon>Bacteria</taxon>
        <taxon>Bacillati</taxon>
        <taxon>Mycoplasmatota</taxon>
        <taxon>Mycoplasmoidales</taxon>
        <taxon>Mycoplasmoidaceae</taxon>
        <taxon>Ureaplasma</taxon>
    </lineage>
</organism>
<dbReference type="InterPro" id="IPR023563">
    <property type="entry name" value="Ribosomal_uL13_CS"/>
</dbReference>